<keyword evidence="4" id="KW-1185">Reference proteome</keyword>
<dbReference type="Proteomes" id="UP000437736">
    <property type="component" value="Unassembled WGS sequence"/>
</dbReference>
<name>A0ABW9QWD3_9ACTN</name>
<evidence type="ECO:0000313" key="4">
    <source>
        <dbReference type="Proteomes" id="UP000437736"/>
    </source>
</evidence>
<comment type="caution">
    <text evidence="3">The sequence shown here is derived from an EMBL/GenBank/DDBJ whole genome shotgun (WGS) entry which is preliminary data.</text>
</comment>
<dbReference type="InterPro" id="IPR000873">
    <property type="entry name" value="AMP-dep_synth/lig_dom"/>
</dbReference>
<protein>
    <submittedName>
        <fullName evidence="3">Long-chain-fatty-acid--CoA ligase</fullName>
    </submittedName>
</protein>
<gene>
    <name evidence="3" type="ORF">GHK86_12810</name>
</gene>
<evidence type="ECO:0000259" key="1">
    <source>
        <dbReference type="Pfam" id="PF00501"/>
    </source>
</evidence>
<feature type="domain" description="AMP-dependent synthetase/ligase" evidence="1">
    <location>
        <begin position="18"/>
        <end position="383"/>
    </location>
</feature>
<reference evidence="3 4" key="1">
    <citation type="submission" date="2019-11" db="EMBL/GenBank/DDBJ databases">
        <title>Acidiferrimicrobium australis gen. nov., sp. nov., an acidophilic and obligately heterotrophic, member of the Actinobacteria that catalyses dissimilatory oxido- reduction of iron isolated from metal-rich acidic water in Chile.</title>
        <authorList>
            <person name="Gonzalez D."/>
            <person name="Huber K."/>
            <person name="Hedrich S."/>
            <person name="Rojas-Villalobos C."/>
            <person name="Quatrini R."/>
            <person name="Dinamarca M.A."/>
            <person name="Schwarz A."/>
            <person name="Canales C."/>
            <person name="Nancucheo I."/>
        </authorList>
    </citation>
    <scope>NUCLEOTIDE SEQUENCE [LARGE SCALE GENOMIC DNA]</scope>
    <source>
        <strain evidence="3 4">USS-CCA1</strain>
    </source>
</reference>
<organism evidence="3 4">
    <name type="scientific">Acidiferrimicrobium australe</name>
    <dbReference type="NCBI Taxonomy" id="2664430"/>
    <lineage>
        <taxon>Bacteria</taxon>
        <taxon>Bacillati</taxon>
        <taxon>Actinomycetota</taxon>
        <taxon>Acidimicrobiia</taxon>
        <taxon>Acidimicrobiales</taxon>
        <taxon>Acidimicrobiaceae</taxon>
        <taxon>Acidiferrimicrobium</taxon>
    </lineage>
</organism>
<evidence type="ECO:0000313" key="3">
    <source>
        <dbReference type="EMBL" id="MST33597.1"/>
    </source>
</evidence>
<dbReference type="InterPro" id="IPR025110">
    <property type="entry name" value="AMP-bd_C"/>
</dbReference>
<dbReference type="EMBL" id="WJHE01000656">
    <property type="protein sequence ID" value="MST33597.1"/>
    <property type="molecule type" value="Genomic_DNA"/>
</dbReference>
<accession>A0ABW9QWD3</accession>
<dbReference type="Gene3D" id="3.30.300.30">
    <property type="match status" value="1"/>
</dbReference>
<evidence type="ECO:0000259" key="2">
    <source>
        <dbReference type="Pfam" id="PF13193"/>
    </source>
</evidence>
<keyword evidence="3" id="KW-0436">Ligase</keyword>
<dbReference type="Gene3D" id="3.40.50.12780">
    <property type="entry name" value="N-terminal domain of ligase-like"/>
    <property type="match status" value="1"/>
</dbReference>
<dbReference type="Pfam" id="PF00501">
    <property type="entry name" value="AMP-binding"/>
    <property type="match status" value="1"/>
</dbReference>
<feature type="domain" description="AMP-binding enzyme C-terminal" evidence="2">
    <location>
        <begin position="434"/>
        <end position="509"/>
    </location>
</feature>
<dbReference type="NCBIfam" id="NF004837">
    <property type="entry name" value="PRK06187.1"/>
    <property type="match status" value="1"/>
</dbReference>
<dbReference type="PANTHER" id="PTHR43767">
    <property type="entry name" value="LONG-CHAIN-FATTY-ACID--COA LIGASE"/>
    <property type="match status" value="1"/>
</dbReference>
<dbReference type="InterPro" id="IPR050237">
    <property type="entry name" value="ATP-dep_AMP-bd_enzyme"/>
</dbReference>
<dbReference type="InterPro" id="IPR042099">
    <property type="entry name" value="ANL_N_sf"/>
</dbReference>
<dbReference type="GO" id="GO:0016874">
    <property type="term" value="F:ligase activity"/>
    <property type="evidence" value="ECO:0007669"/>
    <property type="project" value="UniProtKB-KW"/>
</dbReference>
<proteinExistence type="predicted"/>
<sequence>MGSGVDSVAATTADLIRYWAEVSPDHPALRWEDGGQLTYGELDARANQVAQALLAAGVGRGDRVAYLDKNSPEQVELYFGSVKVGAVPTPVNYRLAPPEIAYIVADAGAGVVAVGAEFLPLVEPVAADLGGGELLVIGEAAGAAHPTYAAWRDAFPPEDPHLPVDPGDTAYQLYSSGTTGRPKGVLLSHANIVAEVGLLHDVVPVGPGSVSLVPMPLFHIGGGGYLLAGLAHGATNVLVRDVVPAALVDTFERERVTHSFVVPAVLQFMLGVPGVADRDFSALECLVYGASPISERVLADAVRTFGAPLVQVYGLTETTGAVVYLPAADHDPDGPHRHRLRAAGLPAPGVEVRLVDPAAGTDVAPGAVGEVWIRGPVVMQGYWHLPDATAAAVVEGGWFRTGDAGYLDDDGYLYLYDRVKDMIVSGGENIYPAEVENALMGHPAVADAAVIGVPDERWGERPLALVVRRPDVAVTPGELLAWCRERLAGFKCPDRVEWADALPRNPSGKVLKKDLRAPYWEGHERLVG</sequence>
<dbReference type="PANTHER" id="PTHR43767:SF1">
    <property type="entry name" value="NONRIBOSOMAL PEPTIDE SYNTHASE PES1 (EUROFUNG)-RELATED"/>
    <property type="match status" value="1"/>
</dbReference>
<dbReference type="Pfam" id="PF13193">
    <property type="entry name" value="AMP-binding_C"/>
    <property type="match status" value="1"/>
</dbReference>
<dbReference type="SUPFAM" id="SSF56801">
    <property type="entry name" value="Acetyl-CoA synthetase-like"/>
    <property type="match status" value="1"/>
</dbReference>
<dbReference type="InterPro" id="IPR045851">
    <property type="entry name" value="AMP-bd_C_sf"/>
</dbReference>